<dbReference type="InterPro" id="IPR045630">
    <property type="entry name" value="DUF6316"/>
</dbReference>
<sequence>MAVRQGESEKNWFRSERLSSVNGEYFFETREFNRGAF</sequence>
<protein>
    <recommendedName>
        <fullName evidence="1">DUF6316 domain-containing protein</fullName>
    </recommendedName>
</protein>
<gene>
    <name evidence="2" type="ORF">AU14_11635</name>
</gene>
<dbReference type="AlphaFoldDB" id="W5YM47"/>
<dbReference type="Pfam" id="PF19837">
    <property type="entry name" value="DUF6316"/>
    <property type="match status" value="1"/>
</dbReference>
<dbReference type="HOGENOM" id="CLU_3345683_0_0_6"/>
<dbReference type="EMBL" id="CP007151">
    <property type="protein sequence ID" value="AHI30110.1"/>
    <property type="molecule type" value="Genomic_DNA"/>
</dbReference>
<evidence type="ECO:0000259" key="1">
    <source>
        <dbReference type="Pfam" id="PF19837"/>
    </source>
</evidence>
<evidence type="ECO:0000313" key="2">
    <source>
        <dbReference type="EMBL" id="AHI30110.1"/>
    </source>
</evidence>
<keyword evidence="3" id="KW-1185">Reference proteome</keyword>
<dbReference type="KEGG" id="msx:AU14_11635"/>
<name>W5YM47_9GAMM</name>
<accession>W5YM47</accession>
<dbReference type="RefSeq" id="WP_330217888.1">
    <property type="nucleotide sequence ID" value="NZ_CP007151.1"/>
</dbReference>
<evidence type="ECO:0000313" key="3">
    <source>
        <dbReference type="Proteomes" id="UP000061489"/>
    </source>
</evidence>
<organism evidence="2 3">
    <name type="scientific">Marinobacter similis</name>
    <dbReference type="NCBI Taxonomy" id="1420916"/>
    <lineage>
        <taxon>Bacteria</taxon>
        <taxon>Pseudomonadati</taxon>
        <taxon>Pseudomonadota</taxon>
        <taxon>Gammaproteobacteria</taxon>
        <taxon>Pseudomonadales</taxon>
        <taxon>Marinobacteraceae</taxon>
        <taxon>Marinobacter</taxon>
    </lineage>
</organism>
<feature type="domain" description="DUF6316" evidence="1">
    <location>
        <begin position="4"/>
        <end position="31"/>
    </location>
</feature>
<dbReference type="Proteomes" id="UP000061489">
    <property type="component" value="Chromosome"/>
</dbReference>
<proteinExistence type="predicted"/>
<reference evidence="2 3" key="1">
    <citation type="journal article" date="2014" name="Genome Announc.">
        <title>Draft Genome Sequences of Marinobacter similis A3d10T and Marinobacter salarius R9SW1T.</title>
        <authorList>
            <person name="Ivanova E.P."/>
            <person name="Ng H.J."/>
            <person name="Webb H.K."/>
            <person name="Feng G."/>
            <person name="Oshima K."/>
            <person name="Hattori M."/>
            <person name="Ohkuma M."/>
            <person name="Sergeev A.F."/>
            <person name="Mikhailov V.V."/>
            <person name="Crawford R.J."/>
            <person name="Sawabe T."/>
        </authorList>
    </citation>
    <scope>NUCLEOTIDE SEQUENCE [LARGE SCALE GENOMIC DNA]</scope>
    <source>
        <strain evidence="2 3">A3d10</strain>
    </source>
</reference>